<comment type="cofactor">
    <cofactor evidence="1">
        <name>Mg(2+)</name>
        <dbReference type="ChEBI" id="CHEBI:18420"/>
    </cofactor>
</comment>
<comment type="caution">
    <text evidence="11">The sequence shown here is derived from an EMBL/GenBank/DDBJ whole genome shotgun (WGS) entry which is preliminary data.</text>
</comment>
<dbReference type="PROSITE" id="PS50146">
    <property type="entry name" value="DAGK"/>
    <property type="match status" value="1"/>
</dbReference>
<evidence type="ECO:0000256" key="3">
    <source>
        <dbReference type="ARBA" id="ARBA00022679"/>
    </source>
</evidence>
<keyword evidence="3" id="KW-0808">Transferase</keyword>
<dbReference type="SMART" id="SM00046">
    <property type="entry name" value="DAGKc"/>
    <property type="match status" value="1"/>
</dbReference>
<evidence type="ECO:0000256" key="8">
    <source>
        <dbReference type="ARBA" id="ARBA00023264"/>
    </source>
</evidence>
<accession>A0ABV0KS37</accession>
<dbReference type="InterPro" id="IPR017438">
    <property type="entry name" value="ATP-NAD_kinase_N"/>
</dbReference>
<keyword evidence="7" id="KW-0444">Lipid biosynthesis</keyword>
<dbReference type="EMBL" id="JAMPLM010000026">
    <property type="protein sequence ID" value="MEP1061094.1"/>
    <property type="molecule type" value="Genomic_DNA"/>
</dbReference>
<dbReference type="InterPro" id="IPR050187">
    <property type="entry name" value="Lipid_Phosphate_FormReg"/>
</dbReference>
<keyword evidence="5 11" id="KW-0418">Kinase</keyword>
<dbReference type="InterPro" id="IPR045540">
    <property type="entry name" value="YegS/DAGK_C"/>
</dbReference>
<dbReference type="PANTHER" id="PTHR12358:SF106">
    <property type="entry name" value="LIPID KINASE YEGS"/>
    <property type="match status" value="1"/>
</dbReference>
<evidence type="ECO:0000256" key="4">
    <source>
        <dbReference type="ARBA" id="ARBA00022741"/>
    </source>
</evidence>
<dbReference type="InterPro" id="IPR001206">
    <property type="entry name" value="Diacylglycerol_kinase_cat_dom"/>
</dbReference>
<keyword evidence="4" id="KW-0547">Nucleotide-binding</keyword>
<dbReference type="RefSeq" id="WP_199305329.1">
    <property type="nucleotide sequence ID" value="NZ_JAMPLM010000026.1"/>
</dbReference>
<dbReference type="Pfam" id="PF00781">
    <property type="entry name" value="DAGK_cat"/>
    <property type="match status" value="1"/>
</dbReference>
<feature type="region of interest" description="Disordered" evidence="9">
    <location>
        <begin position="1"/>
        <end position="54"/>
    </location>
</feature>
<feature type="domain" description="DAGKc" evidence="10">
    <location>
        <begin position="33"/>
        <end position="164"/>
    </location>
</feature>
<keyword evidence="12" id="KW-1185">Reference proteome</keyword>
<evidence type="ECO:0000259" key="10">
    <source>
        <dbReference type="PROSITE" id="PS50146"/>
    </source>
</evidence>
<dbReference type="Gene3D" id="3.40.50.10330">
    <property type="entry name" value="Probable inorganic polyphosphate/atp-NAD kinase, domain 1"/>
    <property type="match status" value="1"/>
</dbReference>
<dbReference type="Proteomes" id="UP001476950">
    <property type="component" value="Unassembled WGS sequence"/>
</dbReference>
<evidence type="ECO:0000256" key="1">
    <source>
        <dbReference type="ARBA" id="ARBA00001946"/>
    </source>
</evidence>
<dbReference type="Pfam" id="PF19279">
    <property type="entry name" value="YegS_C"/>
    <property type="match status" value="1"/>
</dbReference>
<name>A0ABV0KS37_9CYAN</name>
<dbReference type="SUPFAM" id="SSF111331">
    <property type="entry name" value="NAD kinase/diacylglycerol kinase-like"/>
    <property type="match status" value="1"/>
</dbReference>
<keyword evidence="6" id="KW-0067">ATP-binding</keyword>
<dbReference type="GO" id="GO:0016301">
    <property type="term" value="F:kinase activity"/>
    <property type="evidence" value="ECO:0007669"/>
    <property type="project" value="UniProtKB-KW"/>
</dbReference>
<evidence type="ECO:0000256" key="2">
    <source>
        <dbReference type="ARBA" id="ARBA00005983"/>
    </source>
</evidence>
<evidence type="ECO:0000256" key="7">
    <source>
        <dbReference type="ARBA" id="ARBA00023209"/>
    </source>
</evidence>
<gene>
    <name evidence="11" type="ORF">NDI38_21925</name>
</gene>
<comment type="similarity">
    <text evidence="2">Belongs to the diacylglycerol/lipid kinase family.</text>
</comment>
<dbReference type="PANTHER" id="PTHR12358">
    <property type="entry name" value="SPHINGOSINE KINASE"/>
    <property type="match status" value="1"/>
</dbReference>
<evidence type="ECO:0000313" key="12">
    <source>
        <dbReference type="Proteomes" id="UP001476950"/>
    </source>
</evidence>
<evidence type="ECO:0000256" key="6">
    <source>
        <dbReference type="ARBA" id="ARBA00022840"/>
    </source>
</evidence>
<evidence type="ECO:0000256" key="5">
    <source>
        <dbReference type="ARBA" id="ARBA00022777"/>
    </source>
</evidence>
<dbReference type="InterPro" id="IPR016064">
    <property type="entry name" value="NAD/diacylglycerol_kinase_sf"/>
</dbReference>
<dbReference type="Gene3D" id="2.60.200.40">
    <property type="match status" value="1"/>
</dbReference>
<evidence type="ECO:0000313" key="11">
    <source>
        <dbReference type="EMBL" id="MEP1061094.1"/>
    </source>
</evidence>
<proteinExistence type="inferred from homology"/>
<sequence length="378" mass="41352">MDSQNSQNTVEPKRQGATSDDAGSHPDGSHNSQPPQRVRLIMNPVSGDDEPNPMKLPDIIAAMEAEGIRADLVFTSPDESPALIAQRAVEEGYDMVVVGGGDGTVSEVANGLLHAPIPLGIVPIGTYNNIARSLNLPTDVAEACQVLARGQVKHMDVGQANNEHYFFEAAGVGLDAALFPLGEEIKGGRWGRMVQAAQLAVGYKPQWLQMQFDRSIAEARERPTSRLRFLRRRVEPVQRKLQCSALLVVIANGPYYGTGFTVAPDAVIDDGLLTISIYRNFSKWELIRHFWSISRGQYHYSPKIETYRVAEVRLTSRAALPVHIDGHPLGTLPVTLKVVAQALKVMVPATDTPTYKRKDDLNPPIALPVAKADEPQDE</sequence>
<feature type="compositionally biased region" description="Polar residues" evidence="9">
    <location>
        <begin position="1"/>
        <end position="10"/>
    </location>
</feature>
<organism evidence="11 12">
    <name type="scientific">Stenomitos frigidus AS-A4</name>
    <dbReference type="NCBI Taxonomy" id="2933935"/>
    <lineage>
        <taxon>Bacteria</taxon>
        <taxon>Bacillati</taxon>
        <taxon>Cyanobacteriota</taxon>
        <taxon>Cyanophyceae</taxon>
        <taxon>Leptolyngbyales</taxon>
        <taxon>Leptolyngbyaceae</taxon>
        <taxon>Stenomitos</taxon>
    </lineage>
</organism>
<keyword evidence="8" id="KW-1208">Phospholipid metabolism</keyword>
<feature type="region of interest" description="Disordered" evidence="9">
    <location>
        <begin position="356"/>
        <end position="378"/>
    </location>
</feature>
<reference evidence="11 12" key="1">
    <citation type="submission" date="2022-04" db="EMBL/GenBank/DDBJ databases">
        <title>Positive selection, recombination, and allopatry shape intraspecific diversity of widespread and dominant cyanobacteria.</title>
        <authorList>
            <person name="Wei J."/>
            <person name="Shu W."/>
            <person name="Hu C."/>
        </authorList>
    </citation>
    <scope>NUCLEOTIDE SEQUENCE [LARGE SCALE GENOMIC DNA]</scope>
    <source>
        <strain evidence="11 12">AS-A4</strain>
    </source>
</reference>
<evidence type="ECO:0000256" key="9">
    <source>
        <dbReference type="SAM" id="MobiDB-lite"/>
    </source>
</evidence>
<keyword evidence="7" id="KW-0594">Phospholipid biosynthesis</keyword>
<keyword evidence="7" id="KW-0443">Lipid metabolism</keyword>
<protein>
    <submittedName>
        <fullName evidence="11">Diacylglycerol kinase family lipid kinase</fullName>
    </submittedName>
</protein>